<dbReference type="AlphaFoldDB" id="A0A0A9XQE3"/>
<dbReference type="Gene3D" id="3.30.300.130">
    <property type="entry name" value="Fe-S cluster assembly (FSCA)"/>
    <property type="match status" value="1"/>
</dbReference>
<evidence type="ECO:0000313" key="3">
    <source>
        <dbReference type="EMBL" id="JAP98432.1"/>
    </source>
</evidence>
<accession>A0A0A9XQE3</accession>
<protein>
    <submittedName>
        <fullName evidence="3">MIP18 family protein CG30152</fullName>
    </submittedName>
</protein>
<dbReference type="GO" id="GO:0051604">
    <property type="term" value="P:protein maturation"/>
    <property type="evidence" value="ECO:0007669"/>
    <property type="project" value="InterPro"/>
</dbReference>
<dbReference type="SUPFAM" id="SSF117916">
    <property type="entry name" value="Fe-S cluster assembly (FSCA) domain-like"/>
    <property type="match status" value="1"/>
</dbReference>
<dbReference type="EMBL" id="GBHO01021753">
    <property type="protein sequence ID" value="JAG21851.1"/>
    <property type="molecule type" value="Transcribed_RNA"/>
</dbReference>
<reference evidence="2" key="2">
    <citation type="submission" date="2014-07" db="EMBL/GenBank/DDBJ databases">
        <authorList>
            <person name="Hull J."/>
        </authorList>
    </citation>
    <scope>NUCLEOTIDE SEQUENCE</scope>
</reference>
<dbReference type="Gene3D" id="6.10.250.1280">
    <property type="match status" value="1"/>
</dbReference>
<dbReference type="InterPro" id="IPR034904">
    <property type="entry name" value="FSCA_dom_sf"/>
</dbReference>
<evidence type="ECO:0000256" key="1">
    <source>
        <dbReference type="ARBA" id="ARBA00010381"/>
    </source>
</evidence>
<name>A0A0A9XQE3_LYGHE</name>
<dbReference type="PANTHER" id="PTHR12377:SF0">
    <property type="entry name" value="CYTOSOLIC IRON-SULFUR ASSEMBLY COMPONENT 2B"/>
    <property type="match status" value="1"/>
</dbReference>
<reference evidence="2" key="1">
    <citation type="journal article" date="2014" name="PLoS ONE">
        <title>Transcriptome-Based Identification of ABC Transporters in the Western Tarnished Plant Bug Lygus hesperus.</title>
        <authorList>
            <person name="Hull J.J."/>
            <person name="Chaney K."/>
            <person name="Geib S.M."/>
            <person name="Fabrick J.A."/>
            <person name="Brent C.S."/>
            <person name="Walsh D."/>
            <person name="Lavine L.C."/>
        </authorList>
    </citation>
    <scope>NUCLEOTIDE SEQUENCE</scope>
</reference>
<sequence length="131" mass="14593">MYSEEDLLELVVESVTGLRDPELHRYTLEQLGVVRESDITLNHLPSGRPCIRVTFTPTAPHCSHAALIGLCIVYAILNVDSSLAYDVSVSAHSHRDSGQINRKINDKEVVCAAMESPRLKPILLRLHNYST</sequence>
<dbReference type="EMBL" id="GDHC01020196">
    <property type="protein sequence ID" value="JAP98432.1"/>
    <property type="molecule type" value="Transcribed_RNA"/>
</dbReference>
<proteinExistence type="inferred from homology"/>
<evidence type="ECO:0000313" key="2">
    <source>
        <dbReference type="EMBL" id="JAG21851.1"/>
    </source>
</evidence>
<dbReference type="InterPro" id="IPR039796">
    <property type="entry name" value="MIP18"/>
</dbReference>
<reference evidence="3" key="3">
    <citation type="journal article" date="2016" name="Gigascience">
        <title>De novo construction of an expanded transcriptome assembly for the western tarnished plant bug, Lygus hesperus.</title>
        <authorList>
            <person name="Tassone E.E."/>
            <person name="Geib S.M."/>
            <person name="Hall B."/>
            <person name="Fabrick J.A."/>
            <person name="Brent C.S."/>
            <person name="Hull J.J."/>
        </authorList>
    </citation>
    <scope>NUCLEOTIDE SEQUENCE</scope>
</reference>
<dbReference type="PANTHER" id="PTHR12377">
    <property type="entry name" value="CYTOSOLIC IRON-SULFUR ASSEMBLY COMPONENT 2B-RELATED"/>
    <property type="match status" value="1"/>
</dbReference>
<organism evidence="2">
    <name type="scientific">Lygus hesperus</name>
    <name type="common">Western plant bug</name>
    <dbReference type="NCBI Taxonomy" id="30085"/>
    <lineage>
        <taxon>Eukaryota</taxon>
        <taxon>Metazoa</taxon>
        <taxon>Ecdysozoa</taxon>
        <taxon>Arthropoda</taxon>
        <taxon>Hexapoda</taxon>
        <taxon>Insecta</taxon>
        <taxon>Pterygota</taxon>
        <taxon>Neoptera</taxon>
        <taxon>Paraneoptera</taxon>
        <taxon>Hemiptera</taxon>
        <taxon>Heteroptera</taxon>
        <taxon>Panheteroptera</taxon>
        <taxon>Cimicomorpha</taxon>
        <taxon>Miridae</taxon>
        <taxon>Mirini</taxon>
        <taxon>Lygus</taxon>
    </lineage>
</organism>
<gene>
    <name evidence="3" type="primary">CG30152_2</name>
    <name evidence="2" type="ORF">CM83_102232</name>
    <name evidence="3" type="ORF">g.98134</name>
</gene>
<comment type="similarity">
    <text evidence="1">Belongs to the MIP18 family.</text>
</comment>